<feature type="compositionally biased region" description="Basic and acidic residues" evidence="3">
    <location>
        <begin position="199"/>
        <end position="230"/>
    </location>
</feature>
<dbReference type="EMBL" id="CP111022">
    <property type="protein sequence ID" value="WAR18819.1"/>
    <property type="molecule type" value="Genomic_DNA"/>
</dbReference>
<feature type="region of interest" description="Disordered" evidence="3">
    <location>
        <begin position="150"/>
        <end position="248"/>
    </location>
</feature>
<reference evidence="4" key="1">
    <citation type="submission" date="2022-11" db="EMBL/GenBank/DDBJ databases">
        <title>Centuries of genome instability and evolution in soft-shell clam transmissible cancer (bioRxiv).</title>
        <authorList>
            <person name="Hart S.F.M."/>
            <person name="Yonemitsu M.A."/>
            <person name="Giersch R.M."/>
            <person name="Beal B.F."/>
            <person name="Arriagada G."/>
            <person name="Davis B.W."/>
            <person name="Ostrander E.A."/>
            <person name="Goff S.P."/>
            <person name="Metzger M.J."/>
        </authorList>
    </citation>
    <scope>NUCLEOTIDE SEQUENCE</scope>
    <source>
        <strain evidence="4">MELC-2E11</strain>
        <tissue evidence="4">Siphon/mantle</tissue>
    </source>
</reference>
<dbReference type="PANTHER" id="PTHR13245">
    <property type="entry name" value="RRP15-LIKE PROTEIN"/>
    <property type="match status" value="1"/>
</dbReference>
<dbReference type="Proteomes" id="UP001164746">
    <property type="component" value="Chromosome 11"/>
</dbReference>
<evidence type="ECO:0000313" key="4">
    <source>
        <dbReference type="EMBL" id="WAR18819.1"/>
    </source>
</evidence>
<proteinExistence type="inferred from homology"/>
<feature type="compositionally biased region" description="Basic and acidic residues" evidence="3">
    <location>
        <begin position="163"/>
        <end position="179"/>
    </location>
</feature>
<evidence type="ECO:0000313" key="5">
    <source>
        <dbReference type="Proteomes" id="UP001164746"/>
    </source>
</evidence>
<feature type="compositionally biased region" description="Polar residues" evidence="3">
    <location>
        <begin position="24"/>
        <end position="35"/>
    </location>
</feature>
<gene>
    <name evidence="4" type="ORF">MAR_000657</name>
</gene>
<feature type="region of interest" description="Disordered" evidence="3">
    <location>
        <begin position="1"/>
        <end position="48"/>
    </location>
</feature>
<dbReference type="PANTHER" id="PTHR13245:SF14">
    <property type="entry name" value="RRP15-LIKE PROTEIN"/>
    <property type="match status" value="1"/>
</dbReference>
<keyword evidence="5" id="KW-1185">Reference proteome</keyword>
<feature type="compositionally biased region" description="Basic and acidic residues" evidence="3">
    <location>
        <begin position="36"/>
        <end position="48"/>
    </location>
</feature>
<evidence type="ECO:0000256" key="2">
    <source>
        <dbReference type="ARBA" id="ARBA00017475"/>
    </source>
</evidence>
<accession>A0ABY7FCB4</accession>
<feature type="compositionally biased region" description="Polar residues" evidence="3">
    <location>
        <begin position="183"/>
        <end position="196"/>
    </location>
</feature>
<sequence>MAAPITEIVSVLEDVESGSEADSEYSNTSDDVDGNSSDHNEDDHQTKKGLADVFSKILHKAVPIDKQVILAKGKTDREILKRKLAAAEEEGEGADGKEKKEYTGHDVKRKIWENMSRSKPDPLDREKERRLQKIATRGVVQLFNAVKKQQKTVEDEIQQVGGSERKRDKVMAGMTRDRFLNILQGTGKTQHNTQNAKKVKTEDNQASEKKWSALRDDFMMGARMKDWDREESGEEGVGPADPDMSDNT</sequence>
<feature type="compositionally biased region" description="Acidic residues" evidence="3">
    <location>
        <begin position="13"/>
        <end position="23"/>
    </location>
</feature>
<evidence type="ECO:0000256" key="3">
    <source>
        <dbReference type="SAM" id="MobiDB-lite"/>
    </source>
</evidence>
<organism evidence="4 5">
    <name type="scientific">Mya arenaria</name>
    <name type="common">Soft-shell clam</name>
    <dbReference type="NCBI Taxonomy" id="6604"/>
    <lineage>
        <taxon>Eukaryota</taxon>
        <taxon>Metazoa</taxon>
        <taxon>Spiralia</taxon>
        <taxon>Lophotrochozoa</taxon>
        <taxon>Mollusca</taxon>
        <taxon>Bivalvia</taxon>
        <taxon>Autobranchia</taxon>
        <taxon>Heteroconchia</taxon>
        <taxon>Euheterodonta</taxon>
        <taxon>Imparidentia</taxon>
        <taxon>Neoheterodontei</taxon>
        <taxon>Myida</taxon>
        <taxon>Myoidea</taxon>
        <taxon>Myidae</taxon>
        <taxon>Mya</taxon>
    </lineage>
</organism>
<dbReference type="InterPro" id="IPR012459">
    <property type="entry name" value="Rrp15"/>
</dbReference>
<evidence type="ECO:0000256" key="1">
    <source>
        <dbReference type="ARBA" id="ARBA00007462"/>
    </source>
</evidence>
<name>A0ABY7FCB4_MYAAR</name>
<dbReference type="Pfam" id="PF07890">
    <property type="entry name" value="Rrp15p"/>
    <property type="match status" value="1"/>
</dbReference>
<protein>
    <recommendedName>
        <fullName evidence="2">RRP15-like protein</fullName>
    </recommendedName>
</protein>
<comment type="similarity">
    <text evidence="1">Belongs to the RRP15 family.</text>
</comment>